<evidence type="ECO:0000313" key="3">
    <source>
        <dbReference type="EMBL" id="AYM52479.1"/>
    </source>
</evidence>
<dbReference type="InterPro" id="IPR051417">
    <property type="entry name" value="SDr/BOS_complex"/>
</dbReference>
<dbReference type="GO" id="GO:0030246">
    <property type="term" value="F:carbohydrate binding"/>
    <property type="evidence" value="ECO:0007669"/>
    <property type="project" value="InterPro"/>
</dbReference>
<dbReference type="AlphaFoldDB" id="A0A3Q8I1H0"/>
<dbReference type="InterPro" id="IPR013784">
    <property type="entry name" value="Carb-bd-like_fold"/>
</dbReference>
<reference evidence="3" key="1">
    <citation type="journal article" date="2018" name="J. Ind. Microbiol. Biotechnol.">
        <title>Genome mining reveals uncommon alkylpyrones as type III PKS products from myxobacteria.</title>
        <authorList>
            <person name="Hug J.J."/>
            <person name="Panter F."/>
            <person name="Krug D."/>
            <person name="Muller R."/>
        </authorList>
    </citation>
    <scope>NUCLEOTIDE SEQUENCE</scope>
    <source>
        <strain evidence="3">MCy8375</strain>
    </source>
</reference>
<feature type="compositionally biased region" description="Basic and acidic residues" evidence="2">
    <location>
        <begin position="555"/>
        <end position="565"/>
    </location>
</feature>
<proteinExistence type="predicted"/>
<evidence type="ECO:0000256" key="1">
    <source>
        <dbReference type="ARBA" id="ARBA00022729"/>
    </source>
</evidence>
<name>A0A3Q8I1H0_9BACT</name>
<protein>
    <recommendedName>
        <fullName evidence="4">Carboxypeptidase family protein</fullName>
    </recommendedName>
</protein>
<dbReference type="SUPFAM" id="SSF49452">
    <property type="entry name" value="Starch-binding domain-like"/>
    <property type="match status" value="3"/>
</dbReference>
<evidence type="ECO:0000256" key="2">
    <source>
        <dbReference type="SAM" id="MobiDB-lite"/>
    </source>
</evidence>
<sequence>MRRWLGIGAVLAALLAVLGYVLGPKWTDPAPGAAGRDGTWEDAATRPPPVSALLGTPLPPARGNLFIRGTVLGRDGRPVAGAVVVATAPVPDETLSELPAPCEDEREKKLPRCDCDKGLHQLVEKVAERQGEAPPHARTTSDAEGRFSLEGLEAGTYALWADGSFGTLLHLDVPAGSEGLELRVGPGMTLSGRIRDEEGNPAAGALVTALLVEHSRFFDTLADDQGNWRLGPLPMGNYHLVVTLAGFLPEHTKAREDPTEELEVTLYRPLRLTGQVLREGQPVAGARVHAQGKKHEQDTTSDAQGRFSLEDLRPNIYQLIATHAGMATVRSIWLGPGMDTRNVLLELGTDARVTGTVRDPAGNPIADASIWTELDERRLDNPTLNARTAADGTYSLGPLPLGKYQLQAVASRYRVSSSLVNVPKAGLQAQDFTLEPSLLIEGRVLNAAGQPLSGVKLEWREETGEARGAWRNSTSGEDGTFVLKALNPVSHRLWARHEDFLPTAQTVQAPASGVQVVLRTGARVEGEVVDEKERPVPQARVQLSSVEEPGEDGLDSSRETRTDERGRFTLQGLEPGGYRVSAWSGTGAEARANTRSLAVSGTETGRVRLQFPVGLSLSGLVVDGAGKPVPEATLQLSAEELDDPEQAIDFQEWQGKPRTGADGRFQVRHLAAGSYRLYASARGHDFDLAMNGLGDAEHEPGIKVRAGDTSVRIVLEKLARIRGRVVRPDGTPVPRFLIDHHLVADSQGAFDLPITWSGKKTLAFTAPGLTGTTRELSLTQGVDAELGEVVLTQSREVRGRVVDAETGAPVAGAEVAVDDSPAALVRKLQNRRGEARTAWDGTFTLPDVEEHALTLGVEHPDYKQARVALAARQGEVTVALEAGATLKGEVHLADKRRFEVILWSPGGTASKARVVGTEYERRGLPPGTYVVFIQTREAGGHLTVREVPPRQVDIPASGVVVLDFDEPPANATLRLRLTGAPVPRARFYLVVGSLPIPDSPRAYERLQYLDFARGDRAAGVFHGLSAGHYTLFVTAPVEDGTWWHREELELSGKGEVTRDISPQWVRVPDSTLRALGD</sequence>
<keyword evidence="1" id="KW-0732">Signal</keyword>
<dbReference type="PANTHER" id="PTHR23303:SF14">
    <property type="entry name" value="BOS COMPLEX SUBUNIT NOMO1-RELATED"/>
    <property type="match status" value="1"/>
</dbReference>
<dbReference type="Pfam" id="PF13620">
    <property type="entry name" value="CarboxypepD_reg"/>
    <property type="match status" value="5"/>
</dbReference>
<dbReference type="PANTHER" id="PTHR23303">
    <property type="entry name" value="CARBOXYPEPTIDASE REGULATORY REGION-CONTAINING"/>
    <property type="match status" value="1"/>
</dbReference>
<dbReference type="EMBL" id="MH908875">
    <property type="protein sequence ID" value="AYM52479.1"/>
    <property type="molecule type" value="Genomic_DNA"/>
</dbReference>
<organism evidence="3">
    <name type="scientific">Archangium gephyra</name>
    <dbReference type="NCBI Taxonomy" id="48"/>
    <lineage>
        <taxon>Bacteria</taxon>
        <taxon>Pseudomonadati</taxon>
        <taxon>Myxococcota</taxon>
        <taxon>Myxococcia</taxon>
        <taxon>Myxococcales</taxon>
        <taxon>Cystobacterineae</taxon>
        <taxon>Archangiaceae</taxon>
        <taxon>Archangium</taxon>
    </lineage>
</organism>
<dbReference type="Gene3D" id="2.60.40.1120">
    <property type="entry name" value="Carboxypeptidase-like, regulatory domain"/>
    <property type="match status" value="7"/>
</dbReference>
<accession>A0A3Q8I1H0</accession>
<feature type="region of interest" description="Disordered" evidence="2">
    <location>
        <begin position="544"/>
        <end position="565"/>
    </location>
</feature>
<dbReference type="InterPro" id="IPR008969">
    <property type="entry name" value="CarboxyPept-like_regulatory"/>
</dbReference>
<dbReference type="SUPFAM" id="SSF49464">
    <property type="entry name" value="Carboxypeptidase regulatory domain-like"/>
    <property type="match status" value="5"/>
</dbReference>
<evidence type="ECO:0008006" key="4">
    <source>
        <dbReference type="Google" id="ProtNLM"/>
    </source>
</evidence>